<evidence type="ECO:0000256" key="1">
    <source>
        <dbReference type="SAM" id="MobiDB-lite"/>
    </source>
</evidence>
<sequence length="139" mass="14685">MRRPVMKRAAFLVLGLIVSGAALAQDSAAALDLVLPQAPLRYGGDETYRNDPPGTYYGDTSSAPDGEWQVHGTVSAGLGWSSHGGNSNWQAAEVNMARTSVDEDGDTSHINLNLRVGQGEGPMLGRGYFAPGPYGPPVW</sequence>
<name>A0ABT6XCW6_9GAMM</name>
<dbReference type="RefSeq" id="WP_283211478.1">
    <property type="nucleotide sequence ID" value="NZ_JASGBI010000001.1"/>
</dbReference>
<protein>
    <submittedName>
        <fullName evidence="3">Uncharacterized protein</fullName>
    </submittedName>
</protein>
<comment type="caution">
    <text evidence="3">The sequence shown here is derived from an EMBL/GenBank/DDBJ whole genome shotgun (WGS) entry which is preliminary data.</text>
</comment>
<dbReference type="EMBL" id="JASGBI010000001">
    <property type="protein sequence ID" value="MDI9237985.1"/>
    <property type="molecule type" value="Genomic_DNA"/>
</dbReference>
<reference evidence="3 4" key="1">
    <citation type="submission" date="2023-05" db="EMBL/GenBank/DDBJ databases">
        <title>Lysobacter sp. strain LF1 Genome sequencing and assembly.</title>
        <authorList>
            <person name="Jung Y."/>
        </authorList>
    </citation>
    <scope>NUCLEOTIDE SEQUENCE [LARGE SCALE GENOMIC DNA]</scope>
    <source>
        <strain evidence="3 4">LF1</strain>
    </source>
</reference>
<keyword evidence="2" id="KW-0732">Signal</keyword>
<proteinExistence type="predicted"/>
<feature type="chain" id="PRO_5045841101" evidence="2">
    <location>
        <begin position="25"/>
        <end position="139"/>
    </location>
</feature>
<evidence type="ECO:0000256" key="2">
    <source>
        <dbReference type="SAM" id="SignalP"/>
    </source>
</evidence>
<gene>
    <name evidence="3" type="ORF">QLQ15_03580</name>
</gene>
<keyword evidence="4" id="KW-1185">Reference proteome</keyword>
<feature type="region of interest" description="Disordered" evidence="1">
    <location>
        <begin position="42"/>
        <end position="69"/>
    </location>
</feature>
<accession>A0ABT6XCW6</accession>
<evidence type="ECO:0000313" key="4">
    <source>
        <dbReference type="Proteomes" id="UP001321580"/>
    </source>
</evidence>
<organism evidence="3 4">
    <name type="scientific">Lysobacter stagni</name>
    <dbReference type="NCBI Taxonomy" id="3045172"/>
    <lineage>
        <taxon>Bacteria</taxon>
        <taxon>Pseudomonadati</taxon>
        <taxon>Pseudomonadota</taxon>
        <taxon>Gammaproteobacteria</taxon>
        <taxon>Lysobacterales</taxon>
        <taxon>Lysobacteraceae</taxon>
        <taxon>Lysobacter</taxon>
    </lineage>
</organism>
<dbReference type="Proteomes" id="UP001321580">
    <property type="component" value="Unassembled WGS sequence"/>
</dbReference>
<evidence type="ECO:0000313" key="3">
    <source>
        <dbReference type="EMBL" id="MDI9237985.1"/>
    </source>
</evidence>
<feature type="signal peptide" evidence="2">
    <location>
        <begin position="1"/>
        <end position="24"/>
    </location>
</feature>